<evidence type="ECO:0000313" key="1">
    <source>
        <dbReference type="EMBL" id="PLN81322.1"/>
    </source>
</evidence>
<organism evidence="1 2">
    <name type="scientific">Aspergillus taichungensis</name>
    <dbReference type="NCBI Taxonomy" id="482145"/>
    <lineage>
        <taxon>Eukaryota</taxon>
        <taxon>Fungi</taxon>
        <taxon>Dikarya</taxon>
        <taxon>Ascomycota</taxon>
        <taxon>Pezizomycotina</taxon>
        <taxon>Eurotiomycetes</taxon>
        <taxon>Eurotiomycetidae</taxon>
        <taxon>Eurotiales</taxon>
        <taxon>Aspergillaceae</taxon>
        <taxon>Aspergillus</taxon>
        <taxon>Aspergillus subgen. Circumdati</taxon>
    </lineage>
</organism>
<sequence>MSTSMLEEVEQEREVAFKIEEERQVQRPPSFLPHAFPGLAQNILNFVNTGYLLGYRGYVRASKFLESTELGRKYRIRGSAFLPNLFVSWEFTKTVRKQRTSRMDNLIRPVNWILWSVRTNTALIIIPEEAEAVIPILRKANGKTDTNPIVHLILYAAPVTKQMLHFSHLKYFALSSLPSNWEPPAWLPVEVGLLAGRLYFHYADYQPIMNHLDLSRPTWPGHPEAQ</sequence>
<gene>
    <name evidence="1" type="ORF">BDW42DRAFT_169212</name>
</gene>
<dbReference type="OrthoDB" id="3182339at2759"/>
<accession>A0A2J5HVA2</accession>
<dbReference type="EMBL" id="KZ559538">
    <property type="protein sequence ID" value="PLN81322.1"/>
    <property type="molecule type" value="Genomic_DNA"/>
</dbReference>
<dbReference type="Proteomes" id="UP000235023">
    <property type="component" value="Unassembled WGS sequence"/>
</dbReference>
<keyword evidence="2" id="KW-1185">Reference proteome</keyword>
<evidence type="ECO:0000313" key="2">
    <source>
        <dbReference type="Proteomes" id="UP000235023"/>
    </source>
</evidence>
<proteinExistence type="predicted"/>
<dbReference type="AlphaFoldDB" id="A0A2J5HVA2"/>
<name>A0A2J5HVA2_9EURO</name>
<reference evidence="2" key="1">
    <citation type="submission" date="2017-12" db="EMBL/GenBank/DDBJ databases">
        <authorList>
            <consortium name="DOE Joint Genome Institute"/>
            <person name="Mondo S.J."/>
            <person name="Kjaerbolling I."/>
            <person name="Vesth T.C."/>
            <person name="Frisvad J.C."/>
            <person name="Nybo J.L."/>
            <person name="Theobald S."/>
            <person name="Kuo A."/>
            <person name="Bowyer P."/>
            <person name="Matsuda Y."/>
            <person name="Lyhne E.K."/>
            <person name="Kogle M.E."/>
            <person name="Clum A."/>
            <person name="Lipzen A."/>
            <person name="Salamov A."/>
            <person name="Ngan C.Y."/>
            <person name="Daum C."/>
            <person name="Chiniquy J."/>
            <person name="Barry K."/>
            <person name="LaButti K."/>
            <person name="Haridas S."/>
            <person name="Simmons B.A."/>
            <person name="Magnuson J.K."/>
            <person name="Mortensen U.H."/>
            <person name="Larsen T.O."/>
            <person name="Grigoriev I.V."/>
            <person name="Baker S.E."/>
            <person name="Andersen M.R."/>
            <person name="Nordberg H.P."/>
            <person name="Cantor M.N."/>
            <person name="Hua S.X."/>
        </authorList>
    </citation>
    <scope>NUCLEOTIDE SEQUENCE [LARGE SCALE GENOMIC DNA]</scope>
    <source>
        <strain evidence="2">IBT 19404</strain>
    </source>
</reference>
<protein>
    <submittedName>
        <fullName evidence="1">Uncharacterized protein</fullName>
    </submittedName>
</protein>